<dbReference type="Pfam" id="PF13649">
    <property type="entry name" value="Methyltransf_25"/>
    <property type="match status" value="1"/>
</dbReference>
<evidence type="ECO:0000259" key="1">
    <source>
        <dbReference type="Pfam" id="PF13649"/>
    </source>
</evidence>
<dbReference type="GO" id="GO:0032259">
    <property type="term" value="P:methylation"/>
    <property type="evidence" value="ECO:0007669"/>
    <property type="project" value="UniProtKB-KW"/>
</dbReference>
<reference evidence="2 5" key="2">
    <citation type="submission" date="2018-07" db="EMBL/GenBank/DDBJ databases">
        <title>Genomic Encyclopedia of Archaeal and Bacterial Type Strains, Phase II (KMG-II): from individual species to whole genera.</title>
        <authorList>
            <person name="Goeker M."/>
        </authorList>
    </citation>
    <scope>NUCLEOTIDE SEQUENCE [LARGE SCALE GENOMIC DNA]</scope>
    <source>
        <strain evidence="2 5">JA575</strain>
    </source>
</reference>
<organism evidence="3 4">
    <name type="scientific">Rhodopseudomonas pentothenatexigens</name>
    <dbReference type="NCBI Taxonomy" id="999699"/>
    <lineage>
        <taxon>Bacteria</taxon>
        <taxon>Pseudomonadati</taxon>
        <taxon>Pseudomonadota</taxon>
        <taxon>Alphaproteobacteria</taxon>
        <taxon>Hyphomicrobiales</taxon>
        <taxon>Nitrobacteraceae</taxon>
        <taxon>Rhodopseudomonas</taxon>
    </lineage>
</organism>
<dbReference type="InterPro" id="IPR029063">
    <property type="entry name" value="SAM-dependent_MTases_sf"/>
</dbReference>
<evidence type="ECO:0000313" key="4">
    <source>
        <dbReference type="Proteomes" id="UP000252631"/>
    </source>
</evidence>
<gene>
    <name evidence="2" type="ORF">BJ125_10417</name>
    <name evidence="3" type="ORF">SAMN05892882_10417</name>
</gene>
<reference evidence="3 4" key="1">
    <citation type="submission" date="2017-08" db="EMBL/GenBank/DDBJ databases">
        <authorList>
            <person name="de Groot N.N."/>
        </authorList>
    </citation>
    <scope>NUCLEOTIDE SEQUENCE [LARGE SCALE GENOMIC DNA]</scope>
    <source>
        <strain evidence="3 4">JA575</strain>
    </source>
</reference>
<feature type="domain" description="Methyltransferase" evidence="1">
    <location>
        <begin position="42"/>
        <end position="137"/>
    </location>
</feature>
<dbReference type="EMBL" id="UFQQ01000004">
    <property type="protein sequence ID" value="SSW89721.1"/>
    <property type="molecule type" value="Genomic_DNA"/>
</dbReference>
<accession>A0A336JUT4</accession>
<dbReference type="CDD" id="cd02440">
    <property type="entry name" value="AdoMet_MTases"/>
    <property type="match status" value="1"/>
</dbReference>
<dbReference type="AlphaFoldDB" id="A0A336JUT4"/>
<evidence type="ECO:0000313" key="3">
    <source>
        <dbReference type="EMBL" id="SSW89721.1"/>
    </source>
</evidence>
<evidence type="ECO:0000313" key="2">
    <source>
        <dbReference type="EMBL" id="RED38268.1"/>
    </source>
</evidence>
<keyword evidence="3" id="KW-0808">Transferase</keyword>
<dbReference type="RefSeq" id="WP_114356852.1">
    <property type="nucleotide sequence ID" value="NZ_QRDT01000004.1"/>
</dbReference>
<dbReference type="Proteomes" id="UP000256343">
    <property type="component" value="Unassembled WGS sequence"/>
</dbReference>
<dbReference type="GO" id="GO:0008168">
    <property type="term" value="F:methyltransferase activity"/>
    <property type="evidence" value="ECO:0007669"/>
    <property type="project" value="UniProtKB-KW"/>
</dbReference>
<sequence length="202" mass="22893">MTDHWQTVYATKNEQDVSWFQDTPTISLELIADLELAPEAAIIDVGGGASRLVDHLFDRGHRDLTVLDLSAAALTATRKRLGERAAAVDWIVADITEWQPKRSYALWHDRAAFHFLTADSDRVSYRERLTRAVARGGYAIIGTFASDGPERCSGLKVMRYDADGLQREFGPEFELIDSRREIHATPWGAEQRFQFVTFRRGH</sequence>
<proteinExistence type="predicted"/>
<dbReference type="Gene3D" id="3.40.50.150">
    <property type="entry name" value="Vaccinia Virus protein VP39"/>
    <property type="match status" value="1"/>
</dbReference>
<evidence type="ECO:0000313" key="5">
    <source>
        <dbReference type="Proteomes" id="UP000256343"/>
    </source>
</evidence>
<dbReference type="PANTHER" id="PTHR12843:SF5">
    <property type="entry name" value="EEF1A LYSINE METHYLTRANSFERASE 2"/>
    <property type="match status" value="1"/>
</dbReference>
<dbReference type="EMBL" id="QRDT01000004">
    <property type="protein sequence ID" value="RED38268.1"/>
    <property type="molecule type" value="Genomic_DNA"/>
</dbReference>
<keyword evidence="5" id="KW-1185">Reference proteome</keyword>
<protein>
    <submittedName>
        <fullName evidence="3">Methyltransferase family protein</fullName>
    </submittedName>
</protein>
<dbReference type="Proteomes" id="UP000252631">
    <property type="component" value="Unassembled WGS sequence"/>
</dbReference>
<dbReference type="InterPro" id="IPR041698">
    <property type="entry name" value="Methyltransf_25"/>
</dbReference>
<dbReference type="PANTHER" id="PTHR12843">
    <property type="entry name" value="PROTEIN-LYSINE N-METHYLTRANSFERASE METTL10"/>
    <property type="match status" value="1"/>
</dbReference>
<keyword evidence="3" id="KW-0489">Methyltransferase</keyword>
<dbReference type="SUPFAM" id="SSF53335">
    <property type="entry name" value="S-adenosyl-L-methionine-dependent methyltransferases"/>
    <property type="match status" value="1"/>
</dbReference>
<dbReference type="OrthoDB" id="9788660at2"/>
<name>A0A336JUT4_9BRAD</name>